<accession>A0A1G8NHQ2</accession>
<dbReference type="SUPFAM" id="SSF52540">
    <property type="entry name" value="P-loop containing nucleoside triphosphate hydrolases"/>
    <property type="match status" value="1"/>
</dbReference>
<organism evidence="1 2">
    <name type="scientific">Ferrimonas sediminum</name>
    <dbReference type="NCBI Taxonomy" id="718193"/>
    <lineage>
        <taxon>Bacteria</taxon>
        <taxon>Pseudomonadati</taxon>
        <taxon>Pseudomonadota</taxon>
        <taxon>Gammaproteobacteria</taxon>
        <taxon>Alteromonadales</taxon>
        <taxon>Ferrimonadaceae</taxon>
        <taxon>Ferrimonas</taxon>
    </lineage>
</organism>
<reference evidence="2" key="1">
    <citation type="submission" date="2016-10" db="EMBL/GenBank/DDBJ databases">
        <authorList>
            <person name="Varghese N."/>
            <person name="Submissions S."/>
        </authorList>
    </citation>
    <scope>NUCLEOTIDE SEQUENCE [LARGE SCALE GENOMIC DNA]</scope>
    <source>
        <strain evidence="2">DSM 23317</strain>
    </source>
</reference>
<name>A0A1G8NHQ2_9GAMM</name>
<dbReference type="Gene3D" id="3.40.50.300">
    <property type="entry name" value="P-loop containing nucleotide triphosphate hydrolases"/>
    <property type="match status" value="1"/>
</dbReference>
<keyword evidence="2" id="KW-1185">Reference proteome</keyword>
<gene>
    <name evidence="1" type="ORF">SAMN04488540_103129</name>
</gene>
<dbReference type="AlphaFoldDB" id="A0A1G8NHQ2"/>
<protein>
    <submittedName>
        <fullName evidence="1">Pilus assembly protein CpaE</fullName>
    </submittedName>
</protein>
<dbReference type="RefSeq" id="WP_090362973.1">
    <property type="nucleotide sequence ID" value="NZ_FNEM01000003.1"/>
</dbReference>
<sequence>MNLSSIFKAGAAEKKTVRQCGDLVISADSELLEKVTETYAIEGFGKPQTQSALVSIRGWADKETGNRNLVLDLRHCDEDELRLVVEANTTQLDVQINVVILGLMDSIRLKNWVESQGARYLLWEGNLNGLIHCIGELRRPGPSAAGVRARTAKRILVLGCKGGVGVSCISSALVHLFSAKAGLPTLLVEHDNGAISSDLYLGIEGLKVRQNSADLSHKEIDASIARTYLNRVNDRADSLMLESVNSCVGFHGANLLELSRQLAQDYNFIVDSVPAPLFDEINDPGFVERYHRIFLVLDPSVSALRAYQQMKRKLDKVPHQVILNQSRPNGDYALSLADARDKLKMESALVLAYEPGLEKGLIQKGEAYWSSRKLLRSLAVIVDELAGKRLYGGRGLRWLSR</sequence>
<dbReference type="Proteomes" id="UP000199527">
    <property type="component" value="Unassembled WGS sequence"/>
</dbReference>
<dbReference type="EMBL" id="FNEM01000003">
    <property type="protein sequence ID" value="SDI79617.1"/>
    <property type="molecule type" value="Genomic_DNA"/>
</dbReference>
<proteinExistence type="predicted"/>
<evidence type="ECO:0000313" key="1">
    <source>
        <dbReference type="EMBL" id="SDI79617.1"/>
    </source>
</evidence>
<evidence type="ECO:0000313" key="2">
    <source>
        <dbReference type="Proteomes" id="UP000199527"/>
    </source>
</evidence>
<dbReference type="OrthoDB" id="5858076at2"/>
<dbReference type="InterPro" id="IPR027417">
    <property type="entry name" value="P-loop_NTPase"/>
</dbReference>